<feature type="transmembrane region" description="Helical" evidence="1">
    <location>
        <begin position="68"/>
        <end position="91"/>
    </location>
</feature>
<keyword evidence="1" id="KW-1133">Transmembrane helix</keyword>
<dbReference type="Proteomes" id="UP000320475">
    <property type="component" value="Unassembled WGS sequence"/>
</dbReference>
<evidence type="ECO:0000256" key="1">
    <source>
        <dbReference type="SAM" id="Phobius"/>
    </source>
</evidence>
<feature type="transmembrane region" description="Helical" evidence="1">
    <location>
        <begin position="200"/>
        <end position="218"/>
    </location>
</feature>
<evidence type="ECO:0000313" key="5">
    <source>
        <dbReference type="Proteomes" id="UP000320475"/>
    </source>
</evidence>
<sequence>MIIRLSRHLTSRTIFFSILLAAVLVGTRPDLASFLEALRAYARNELSWLLQGYIHIADHLDLIKWTDYYLYSIATLPFGSRTFLGILGLWLPLPTWMTEIQLPHWNNGICYGRDCFCLPSYKPPSCKYPISGFHSLMDWLGGLYLHLCQQSGQAPTTIEIPILQPAVSAVLNTSGVLELIVAIHVAIYMAWILLPPEKLWVIGIIPLIVSLTAIYSYGSHLVQQLGDAEFASLYIVLCLTSSAVTLSWNHSTNNVYAMQCGGVGPVVGLRMFSLLYSHGFDMLSSGAYLGGVVGAVAWYSLI</sequence>
<dbReference type="AlphaFoldDB" id="A0A507CQB4"/>
<feature type="transmembrane region" description="Helical" evidence="1">
    <location>
        <begin position="176"/>
        <end position="194"/>
    </location>
</feature>
<dbReference type="VEuPathDB" id="FungiDB:SeMB42_g03863"/>
<comment type="caution">
    <text evidence="2">The sequence shown here is derived from an EMBL/GenBank/DDBJ whole genome shotgun (WGS) entry which is preliminary data.</text>
</comment>
<accession>A0A507CQB4</accession>
<name>A0A507CQB4_9FUNG</name>
<evidence type="ECO:0000313" key="3">
    <source>
        <dbReference type="EMBL" id="TPX45946.1"/>
    </source>
</evidence>
<keyword evidence="1" id="KW-0812">Transmembrane</keyword>
<feature type="transmembrane region" description="Helical" evidence="1">
    <location>
        <begin position="283"/>
        <end position="301"/>
    </location>
</feature>
<proteinExistence type="predicted"/>
<feature type="transmembrane region" description="Helical" evidence="1">
    <location>
        <begin position="230"/>
        <end position="249"/>
    </location>
</feature>
<dbReference type="Proteomes" id="UP000317494">
    <property type="component" value="Unassembled WGS sequence"/>
</dbReference>
<reference evidence="4 5" key="1">
    <citation type="journal article" date="2019" name="Sci. Rep.">
        <title>Comparative genomics of chytrid fungi reveal insights into the obligate biotrophic and pathogenic lifestyle of Synchytrium endobioticum.</title>
        <authorList>
            <person name="van de Vossenberg B.T.L.H."/>
            <person name="Warris S."/>
            <person name="Nguyen H.D.T."/>
            <person name="van Gent-Pelzer M.P.E."/>
            <person name="Joly D.L."/>
            <person name="van de Geest H.C."/>
            <person name="Bonants P.J.M."/>
            <person name="Smith D.S."/>
            <person name="Levesque C.A."/>
            <person name="van der Lee T.A.J."/>
        </authorList>
    </citation>
    <scope>NUCLEOTIDE SEQUENCE [LARGE SCALE GENOMIC DNA]</scope>
    <source>
        <strain evidence="2 5">LEV6574</strain>
        <strain evidence="3 4">MB42</strain>
    </source>
</reference>
<evidence type="ECO:0000313" key="4">
    <source>
        <dbReference type="Proteomes" id="UP000317494"/>
    </source>
</evidence>
<dbReference type="EMBL" id="QEAM01000328">
    <property type="protein sequence ID" value="TPX41336.1"/>
    <property type="molecule type" value="Genomic_DNA"/>
</dbReference>
<gene>
    <name evidence="2" type="ORF">SeLEV6574_g06153</name>
    <name evidence="3" type="ORF">SeMB42_g03863</name>
</gene>
<organism evidence="2 5">
    <name type="scientific">Synchytrium endobioticum</name>
    <dbReference type="NCBI Taxonomy" id="286115"/>
    <lineage>
        <taxon>Eukaryota</taxon>
        <taxon>Fungi</taxon>
        <taxon>Fungi incertae sedis</taxon>
        <taxon>Chytridiomycota</taxon>
        <taxon>Chytridiomycota incertae sedis</taxon>
        <taxon>Chytridiomycetes</taxon>
        <taxon>Synchytriales</taxon>
        <taxon>Synchytriaceae</taxon>
        <taxon>Synchytrium</taxon>
    </lineage>
</organism>
<keyword evidence="1" id="KW-0472">Membrane</keyword>
<protein>
    <submittedName>
        <fullName evidence="2">Uncharacterized protein</fullName>
    </submittedName>
</protein>
<dbReference type="EMBL" id="QEAN01000145">
    <property type="protein sequence ID" value="TPX45946.1"/>
    <property type="molecule type" value="Genomic_DNA"/>
</dbReference>
<dbReference type="OrthoDB" id="5572427at2759"/>
<evidence type="ECO:0000313" key="2">
    <source>
        <dbReference type="EMBL" id="TPX41336.1"/>
    </source>
</evidence>
<keyword evidence="4" id="KW-1185">Reference proteome</keyword>